<dbReference type="PANTHER" id="PTHR43881:SF1">
    <property type="entry name" value="GAMMA-GLUTAMYLTRANSPEPTIDASE (AFU_ORTHOLOGUE AFUA_4G13580)"/>
    <property type="match status" value="1"/>
</dbReference>
<dbReference type="Gene3D" id="3.60.20.40">
    <property type="match status" value="1"/>
</dbReference>
<dbReference type="PRINTS" id="PR01210">
    <property type="entry name" value="GGTRANSPTASE"/>
</dbReference>
<dbReference type="STRING" id="1245769.A0A0C7N2K1"/>
<dbReference type="InterPro" id="IPR043138">
    <property type="entry name" value="GGT_lsub"/>
</dbReference>
<dbReference type="PANTHER" id="PTHR43881">
    <property type="entry name" value="GAMMA-GLUTAMYLTRANSPEPTIDASE (AFU_ORTHOLOGUE AFUA_4G13580)"/>
    <property type="match status" value="1"/>
</dbReference>
<evidence type="ECO:0000313" key="2">
    <source>
        <dbReference type="Proteomes" id="UP000054304"/>
    </source>
</evidence>
<dbReference type="Gene3D" id="1.10.246.130">
    <property type="match status" value="1"/>
</dbReference>
<dbReference type="GeneID" id="34684191"/>
<dbReference type="Proteomes" id="UP000054304">
    <property type="component" value="Unassembled WGS sequence"/>
</dbReference>
<dbReference type="RefSeq" id="XP_022627026.1">
    <property type="nucleotide sequence ID" value="XM_022774984.1"/>
</dbReference>
<dbReference type="AlphaFoldDB" id="A0A0C7N2K1"/>
<organism evidence="1 2">
    <name type="scientific">Lachancea lanzarotensis</name>
    <dbReference type="NCBI Taxonomy" id="1245769"/>
    <lineage>
        <taxon>Eukaryota</taxon>
        <taxon>Fungi</taxon>
        <taxon>Dikarya</taxon>
        <taxon>Ascomycota</taxon>
        <taxon>Saccharomycotina</taxon>
        <taxon>Saccharomycetes</taxon>
        <taxon>Saccharomycetales</taxon>
        <taxon>Saccharomycetaceae</taxon>
        <taxon>Lachancea</taxon>
    </lineage>
</organism>
<dbReference type="InterPro" id="IPR052896">
    <property type="entry name" value="GGT-like_enzyme"/>
</dbReference>
<name>A0A0C7N2K1_9SACH</name>
<dbReference type="OrthoDB" id="2015213at2759"/>
<sequence length="587" mass="63610">MSFNSSRASVVHSLKGIVACSQPLAAAAGIKILELGGNSIDASIAVSACLCALEPASTGVGGDCVLLHFEASTKQVIGMNGTGRAPSKLTREWLIENQVVSDSDSRLPRSSAHAVIVPGAVAGWIDAFTRLGSKKVTLKQILEPAIDLCEKGHPISEISANLTQNCWKALQSQNIESPELLSSFAPVGNPGQPPKDGDLVINKQLAKVFRVVAENGKEGFYTGEIADAIVDEVARRGGLLSRDDLADHETTFIDPIYLDFLGYRIWETPPNSQGLVALLALGIIQELHEEGIVNLYELKHNSTDYLHLITESLKIAFYDADEYVSDPHHQDADLLHRLLSKGYLKSRCKLFSKTSILDSKAIKHGVPDADLNQSDTVYFTVSDSGGNATSFINSVYVEFGSAIVPRNFGGFVMHNRGANFNLTKGSKNCLGPKKRPYHTIIPSMITDSKTGDLLYSFGNMGGFMQPIGHVQHFLNLILFQLSPQASLDKPRLCLSPHPKYVHLDRGRGSDGPVSTPVTLVSVEEDLESDAVEGLRRLGHDVKVVAGMERSLFGRGQIIKKTKLSDDHTFLYSAGSEKRGDGGTIPWI</sequence>
<dbReference type="EMBL" id="LN736360">
    <property type="protein sequence ID" value="CEP60785.1"/>
    <property type="molecule type" value="Genomic_DNA"/>
</dbReference>
<protein>
    <submittedName>
        <fullName evidence="1">LALA0S01e18910g1_1</fullName>
    </submittedName>
</protein>
<evidence type="ECO:0000313" key="1">
    <source>
        <dbReference type="EMBL" id="CEP60785.1"/>
    </source>
</evidence>
<reference evidence="1 2" key="1">
    <citation type="submission" date="2014-12" db="EMBL/GenBank/DDBJ databases">
        <authorList>
            <person name="Neuveglise Cecile"/>
        </authorList>
    </citation>
    <scope>NUCLEOTIDE SEQUENCE [LARGE SCALE GENOMIC DNA]</scope>
    <source>
        <strain evidence="1 2">CBS 12615</strain>
    </source>
</reference>
<keyword evidence="2" id="KW-1185">Reference proteome</keyword>
<dbReference type="InterPro" id="IPR029055">
    <property type="entry name" value="Ntn_hydrolases_N"/>
</dbReference>
<gene>
    <name evidence="1" type="ORF">LALA0_S01e18910g</name>
</gene>
<proteinExistence type="predicted"/>
<dbReference type="Pfam" id="PF01019">
    <property type="entry name" value="G_glu_transpept"/>
    <property type="match status" value="1"/>
</dbReference>
<dbReference type="HOGENOM" id="CLU_014813_3_1_1"/>
<dbReference type="InterPro" id="IPR043137">
    <property type="entry name" value="GGT_ssub_C"/>
</dbReference>
<accession>A0A0C7N2K1</accession>
<dbReference type="SUPFAM" id="SSF56235">
    <property type="entry name" value="N-terminal nucleophile aminohydrolases (Ntn hydrolases)"/>
    <property type="match status" value="1"/>
</dbReference>